<dbReference type="GO" id="GO:0005886">
    <property type="term" value="C:plasma membrane"/>
    <property type="evidence" value="ECO:0007669"/>
    <property type="project" value="UniProtKB-SubCell"/>
</dbReference>
<evidence type="ECO:0000256" key="1">
    <source>
        <dbReference type="ARBA" id="ARBA00004651"/>
    </source>
</evidence>
<evidence type="ECO:0000256" key="5">
    <source>
        <dbReference type="ARBA" id="ARBA00023136"/>
    </source>
</evidence>
<evidence type="ECO:0000313" key="6">
    <source>
        <dbReference type="EMBL" id="OIM21461.1"/>
    </source>
</evidence>
<dbReference type="SMART" id="SM00849">
    <property type="entry name" value="Lactamase_B"/>
    <property type="match status" value="1"/>
</dbReference>
<dbReference type="NCBIfam" id="TIGR00360">
    <property type="entry name" value="ComEC_N-term"/>
    <property type="match status" value="1"/>
</dbReference>
<reference evidence="6 7" key="1">
    <citation type="journal article" date="2016" name="BMC Genomics">
        <title>Consensus pan-genome assembly of the specialised wine bacterium Oenococcus oeni.</title>
        <authorList>
            <person name="Sternes P.R."/>
            <person name="Borneman A.R."/>
        </authorList>
    </citation>
    <scope>NUCLEOTIDE SEQUENCE [LARGE SCALE GENOMIC DNA]</scope>
    <source>
        <strain evidence="6 7">AWRIB661</strain>
    </source>
</reference>
<keyword evidence="3" id="KW-0812">Transmembrane</keyword>
<gene>
    <name evidence="6" type="ORF">ATX59_04655</name>
</gene>
<dbReference type="InterPro" id="IPR036866">
    <property type="entry name" value="RibonucZ/Hydroxyglut_hydro"/>
</dbReference>
<dbReference type="SUPFAM" id="SSF56281">
    <property type="entry name" value="Metallo-hydrolase/oxidoreductase"/>
    <property type="match status" value="1"/>
</dbReference>
<organism evidence="6 7">
    <name type="scientific">Oenococcus oeni</name>
    <name type="common">Leuconostoc oenos</name>
    <dbReference type="NCBI Taxonomy" id="1247"/>
    <lineage>
        <taxon>Bacteria</taxon>
        <taxon>Bacillati</taxon>
        <taxon>Bacillota</taxon>
        <taxon>Bacilli</taxon>
        <taxon>Lactobacillales</taxon>
        <taxon>Lactobacillaceae</taxon>
        <taxon>Oenococcus</taxon>
    </lineage>
</organism>
<dbReference type="AlphaFoldDB" id="A0A483BQ32"/>
<evidence type="ECO:0000256" key="4">
    <source>
        <dbReference type="ARBA" id="ARBA00022989"/>
    </source>
</evidence>
<evidence type="ECO:0000313" key="7">
    <source>
        <dbReference type="Proteomes" id="UP000181728"/>
    </source>
</evidence>
<name>A0A483BQ32_OENOE</name>
<protein>
    <submittedName>
        <fullName evidence="6">DNA internalization-related competence protein ComEC/Rec2</fullName>
    </submittedName>
</protein>
<keyword evidence="4" id="KW-1133">Transmembrane helix</keyword>
<dbReference type="InterPro" id="IPR052159">
    <property type="entry name" value="Competence_DNA_uptake"/>
</dbReference>
<dbReference type="InterPro" id="IPR004797">
    <property type="entry name" value="Competence_ComEC/Rec2"/>
</dbReference>
<dbReference type="InterPro" id="IPR035681">
    <property type="entry name" value="ComA-like_MBL"/>
</dbReference>
<dbReference type="CDD" id="cd07731">
    <property type="entry name" value="ComA-like_MBL-fold"/>
    <property type="match status" value="1"/>
</dbReference>
<keyword evidence="5" id="KW-0472">Membrane</keyword>
<comment type="subcellular location">
    <subcellularLocation>
        <location evidence="1">Cell membrane</location>
        <topology evidence="1">Multi-pass membrane protein</topology>
    </subcellularLocation>
</comment>
<accession>A0A483BQ32</accession>
<dbReference type="InterPro" id="IPR001279">
    <property type="entry name" value="Metallo-B-lactamas"/>
</dbReference>
<dbReference type="InterPro" id="IPR004477">
    <property type="entry name" value="ComEC_N"/>
</dbReference>
<sequence length="764" mass="87567">MSLLNKLDRNDCLLISIFLASLSGFYFRNSLLTTVFVFLLLIRIYFSKLKIAFFIVLVSSPFFLIRFWCFQENLSEQTLPNRENYRLKVHIYADEITVDGDRLKAKAYDETDQQKIIIYSKIKNLQEKKFWENNRDNLLCVVNGDLGKPQRPTNFNQFNVRKYFLTQSITNQLNLSSFDKIGKWEPQIFFEKIADRIHFFRKSAINYFDSMPSPLAEYAKALIIGDVESCFYDQYPGISDLGLIHLFSISGFQVTYFFVFLRKSFKKMYFPKELSLTLIALAIPLFFVFSGSVQSLIRPIIAAELSLFASYFNLRIEKEKIWSFSLATGLLLSPMLLLNLGGQLSYLLSFSLMFIGHLKPFKQGLLMSSVTIPIILNSKFTWHFLSMPANFFAIPIFGMVIMPLIGLAVVLHPFWTQAVCFINYLVALFADLIEMISKIPGKIVFGKMEDYLVIPLVCLILLSFDRRKKIRIFSLMVIATAFTASFCFIHFPTNGEFSAFDIGQGDSLLLRTPLNQKTILIDTGGKVALPQEEWQISKTSSNQAKSIIINYLQSKGINRLDFLLLTHGDMDHVGNAKYLFSSIKIKHLIVPLGMTKTNSFRREIKPYLGKTDVIEVTNQVQIRNFPFRILHPFKSGSAVNEDSIALFAKVGNLNVLTAGDLPQEGEREIASRYPDLKIDLLKFGHHGSKTSSNINVLNHWQVKYGIISAGRHNRYGHPKKETLETISRLKISAFNTQTNGMIRFVYNNDKSYFQTFTKDFNDSD</sequence>
<dbReference type="PANTHER" id="PTHR30619:SF7">
    <property type="entry name" value="BETA-LACTAMASE DOMAIN PROTEIN"/>
    <property type="match status" value="1"/>
</dbReference>
<dbReference type="NCBIfam" id="TIGR00361">
    <property type="entry name" value="ComEC_Rec2"/>
    <property type="match status" value="1"/>
</dbReference>
<evidence type="ECO:0000256" key="2">
    <source>
        <dbReference type="ARBA" id="ARBA00022475"/>
    </source>
</evidence>
<dbReference type="Proteomes" id="UP000181728">
    <property type="component" value="Unassembled WGS sequence"/>
</dbReference>
<proteinExistence type="predicted"/>
<dbReference type="PANTHER" id="PTHR30619">
    <property type="entry name" value="DNA INTERNALIZATION/COMPETENCE PROTEIN COMEC/REC2"/>
    <property type="match status" value="1"/>
</dbReference>
<keyword evidence="2" id="KW-1003">Cell membrane</keyword>
<evidence type="ECO:0000256" key="3">
    <source>
        <dbReference type="ARBA" id="ARBA00022692"/>
    </source>
</evidence>
<dbReference type="EMBL" id="MLOK01000036">
    <property type="protein sequence ID" value="OIM21461.1"/>
    <property type="molecule type" value="Genomic_DNA"/>
</dbReference>
<dbReference type="GO" id="GO:0030420">
    <property type="term" value="P:establishment of competence for transformation"/>
    <property type="evidence" value="ECO:0007669"/>
    <property type="project" value="InterPro"/>
</dbReference>
<comment type="caution">
    <text evidence="6">The sequence shown here is derived from an EMBL/GenBank/DDBJ whole genome shotgun (WGS) entry which is preliminary data.</text>
</comment>
<dbReference type="Pfam" id="PF00753">
    <property type="entry name" value="Lactamase_B"/>
    <property type="match status" value="1"/>
</dbReference>
<dbReference type="Gene3D" id="3.60.15.10">
    <property type="entry name" value="Ribonuclease Z/Hydroxyacylglutathione hydrolase-like"/>
    <property type="match status" value="1"/>
</dbReference>
<dbReference type="Pfam" id="PF03772">
    <property type="entry name" value="Competence"/>
    <property type="match status" value="1"/>
</dbReference>